<dbReference type="PROSITE" id="PS50005">
    <property type="entry name" value="TPR"/>
    <property type="match status" value="1"/>
</dbReference>
<dbReference type="RefSeq" id="WP_070392676.1">
    <property type="nucleotide sequence ID" value="NZ_CP017599.1"/>
</dbReference>
<sequence length="164" mass="18143">MKFPRFRLIILLALLGNFSPPLLGNVSPLLPASPALAQSSQSPKPQTYRFSNQPLKPFQVSQDREALQYWQTLVTIYRAIGDQQSEAISLNIIGIIYTNLGDYPKAIENLQQSLAIARDIGDREGEANSLGNLAKAYKNLGDDSKATDFQQQSLAIKQEIGLPR</sequence>
<proteinExistence type="predicted"/>
<name>A0A1D8TRE7_9CYAN</name>
<keyword evidence="2" id="KW-0963">Cytoplasm</keyword>
<dbReference type="InterPro" id="IPR052386">
    <property type="entry name" value="GPSM"/>
</dbReference>
<dbReference type="SUPFAM" id="SSF48452">
    <property type="entry name" value="TPR-like"/>
    <property type="match status" value="1"/>
</dbReference>
<protein>
    <submittedName>
        <fullName evidence="6">Uncharacterized protein</fullName>
    </submittedName>
</protein>
<dbReference type="SMART" id="SM00028">
    <property type="entry name" value="TPR"/>
    <property type="match status" value="2"/>
</dbReference>
<feature type="chain" id="PRO_5009438802" evidence="5">
    <location>
        <begin position="24"/>
        <end position="164"/>
    </location>
</feature>
<accession>A0A1D8TRE7</accession>
<dbReference type="AlphaFoldDB" id="A0A1D8TRE7"/>
<evidence type="ECO:0000256" key="5">
    <source>
        <dbReference type="SAM" id="SignalP"/>
    </source>
</evidence>
<dbReference type="Gene3D" id="1.25.40.10">
    <property type="entry name" value="Tetratricopeptide repeat domain"/>
    <property type="match status" value="1"/>
</dbReference>
<dbReference type="STRING" id="1458985.BJP34_12795"/>
<feature type="signal peptide" evidence="5">
    <location>
        <begin position="1"/>
        <end position="23"/>
    </location>
</feature>
<evidence type="ECO:0000313" key="6">
    <source>
        <dbReference type="EMBL" id="AOX00210.1"/>
    </source>
</evidence>
<dbReference type="GO" id="GO:0005938">
    <property type="term" value="C:cell cortex"/>
    <property type="evidence" value="ECO:0007669"/>
    <property type="project" value="TreeGrafter"/>
</dbReference>
<keyword evidence="5" id="KW-0732">Signal</keyword>
<comment type="subcellular location">
    <subcellularLocation>
        <location evidence="1">Cytoplasm</location>
    </subcellularLocation>
</comment>
<dbReference type="Proteomes" id="UP000177870">
    <property type="component" value="Chromosome"/>
</dbReference>
<evidence type="ECO:0000256" key="1">
    <source>
        <dbReference type="ARBA" id="ARBA00004496"/>
    </source>
</evidence>
<dbReference type="PANTHER" id="PTHR45954">
    <property type="entry name" value="LD33695P"/>
    <property type="match status" value="1"/>
</dbReference>
<evidence type="ECO:0000256" key="4">
    <source>
        <dbReference type="PROSITE-ProRule" id="PRU00339"/>
    </source>
</evidence>
<evidence type="ECO:0000313" key="7">
    <source>
        <dbReference type="Proteomes" id="UP000177870"/>
    </source>
</evidence>
<evidence type="ECO:0000256" key="3">
    <source>
        <dbReference type="ARBA" id="ARBA00022737"/>
    </source>
</evidence>
<dbReference type="OrthoDB" id="468355at2"/>
<evidence type="ECO:0000256" key="2">
    <source>
        <dbReference type="ARBA" id="ARBA00022490"/>
    </source>
</evidence>
<dbReference type="KEGG" id="mpro:BJP34_12795"/>
<dbReference type="GO" id="GO:0005092">
    <property type="term" value="F:GDP-dissociation inhibitor activity"/>
    <property type="evidence" value="ECO:0007669"/>
    <property type="project" value="TreeGrafter"/>
</dbReference>
<reference evidence="7" key="1">
    <citation type="submission" date="2016-10" db="EMBL/GenBank/DDBJ databases">
        <title>Comparative genomics uncovers the prolific and rare metabolic potential of the cyanobacterial genus Moorea.</title>
        <authorList>
            <person name="Leao T."/>
            <person name="Castelao G."/>
            <person name="Korobeynikov A."/>
            <person name="Monroe E.A."/>
            <person name="Podell S."/>
            <person name="Glukhov E."/>
            <person name="Allen E."/>
            <person name="Gerwick W.H."/>
            <person name="Gerwick L."/>
        </authorList>
    </citation>
    <scope>NUCLEOTIDE SEQUENCE [LARGE SCALE GENOMIC DNA]</scope>
    <source>
        <strain evidence="7">PAL-8-15-08-1</strain>
    </source>
</reference>
<dbReference type="Pfam" id="PF13424">
    <property type="entry name" value="TPR_12"/>
    <property type="match status" value="1"/>
</dbReference>
<dbReference type="InterPro" id="IPR011990">
    <property type="entry name" value="TPR-like_helical_dom_sf"/>
</dbReference>
<dbReference type="PANTHER" id="PTHR45954:SF1">
    <property type="entry name" value="LD33695P"/>
    <property type="match status" value="1"/>
</dbReference>
<feature type="repeat" description="TPR" evidence="4">
    <location>
        <begin position="87"/>
        <end position="120"/>
    </location>
</feature>
<dbReference type="EMBL" id="CP017599">
    <property type="protein sequence ID" value="AOX00210.1"/>
    <property type="molecule type" value="Genomic_DNA"/>
</dbReference>
<dbReference type="InterPro" id="IPR019734">
    <property type="entry name" value="TPR_rpt"/>
</dbReference>
<dbReference type="GO" id="GO:0001965">
    <property type="term" value="F:G-protein alpha-subunit binding"/>
    <property type="evidence" value="ECO:0007669"/>
    <property type="project" value="TreeGrafter"/>
</dbReference>
<keyword evidence="3" id="KW-0677">Repeat</keyword>
<keyword evidence="4" id="KW-0802">TPR repeat</keyword>
<gene>
    <name evidence="6" type="ORF">BJP34_12795</name>
</gene>
<organism evidence="6 7">
    <name type="scientific">Moorena producens PAL-8-15-08-1</name>
    <dbReference type="NCBI Taxonomy" id="1458985"/>
    <lineage>
        <taxon>Bacteria</taxon>
        <taxon>Bacillati</taxon>
        <taxon>Cyanobacteriota</taxon>
        <taxon>Cyanophyceae</taxon>
        <taxon>Coleofasciculales</taxon>
        <taxon>Coleofasciculaceae</taxon>
        <taxon>Moorena</taxon>
    </lineage>
</organism>